<evidence type="ECO:0000256" key="7">
    <source>
        <dbReference type="SAM" id="Phobius"/>
    </source>
</evidence>
<dbReference type="GeneTree" id="ENSGT00940000164486"/>
<feature type="domain" description="Phosphatidic acid phosphatase type 2/haloperoxidase" evidence="8">
    <location>
        <begin position="121"/>
        <end position="262"/>
    </location>
</feature>
<feature type="region of interest" description="Disordered" evidence="6">
    <location>
        <begin position="1"/>
        <end position="21"/>
    </location>
</feature>
<dbReference type="GO" id="GO:0046839">
    <property type="term" value="P:phospholipid dephosphorylation"/>
    <property type="evidence" value="ECO:0007669"/>
    <property type="project" value="TreeGrafter"/>
</dbReference>
<evidence type="ECO:0000256" key="2">
    <source>
        <dbReference type="ARBA" id="ARBA00008816"/>
    </source>
</evidence>
<dbReference type="SUPFAM" id="SSF48317">
    <property type="entry name" value="Acid phosphatase/Vanadium-dependent haloperoxidase"/>
    <property type="match status" value="1"/>
</dbReference>
<keyword evidence="5 7" id="KW-0472">Membrane</keyword>
<evidence type="ECO:0000256" key="3">
    <source>
        <dbReference type="ARBA" id="ARBA00022692"/>
    </source>
</evidence>
<evidence type="ECO:0000256" key="6">
    <source>
        <dbReference type="SAM" id="MobiDB-lite"/>
    </source>
</evidence>
<feature type="transmembrane region" description="Helical" evidence="7">
    <location>
        <begin position="247"/>
        <end position="269"/>
    </location>
</feature>
<dbReference type="Gene3D" id="1.20.144.10">
    <property type="entry name" value="Phosphatidic acid phosphatase type 2/haloperoxidase"/>
    <property type="match status" value="1"/>
</dbReference>
<evidence type="ECO:0000313" key="9">
    <source>
        <dbReference type="Ensembl" id="ENSCABP00000005145.1"/>
    </source>
</evidence>
<organism evidence="9 10">
    <name type="scientific">Chelonoidis abingdonii</name>
    <name type="common">Abingdon island giant tortoise</name>
    <name type="synonym">Testudo abingdonii</name>
    <dbReference type="NCBI Taxonomy" id="106734"/>
    <lineage>
        <taxon>Eukaryota</taxon>
        <taxon>Metazoa</taxon>
        <taxon>Chordata</taxon>
        <taxon>Craniata</taxon>
        <taxon>Vertebrata</taxon>
        <taxon>Euteleostomi</taxon>
        <taxon>Archelosauria</taxon>
        <taxon>Testudinata</taxon>
        <taxon>Testudines</taxon>
        <taxon>Cryptodira</taxon>
        <taxon>Durocryptodira</taxon>
        <taxon>Testudinoidea</taxon>
        <taxon>Testudinidae</taxon>
        <taxon>Chelonoidis</taxon>
    </lineage>
</organism>
<dbReference type="GO" id="GO:0006644">
    <property type="term" value="P:phospholipid metabolic process"/>
    <property type="evidence" value="ECO:0007669"/>
    <property type="project" value="InterPro"/>
</dbReference>
<feature type="region of interest" description="Disordered" evidence="6">
    <location>
        <begin position="351"/>
        <end position="381"/>
    </location>
</feature>
<dbReference type="PANTHER" id="PTHR10165:SF94">
    <property type="entry name" value="PHOSPHATIDIC ACID PHOSPHATASE TYPE 2D"/>
    <property type="match status" value="1"/>
</dbReference>
<comment type="similarity">
    <text evidence="2">Belongs to the PA-phosphatase related phosphoesterase family.</text>
</comment>
<feature type="transmembrane region" description="Helical" evidence="7">
    <location>
        <begin position="73"/>
        <end position="93"/>
    </location>
</feature>
<evidence type="ECO:0000256" key="4">
    <source>
        <dbReference type="ARBA" id="ARBA00022989"/>
    </source>
</evidence>
<keyword evidence="3 7" id="KW-0812">Transmembrane</keyword>
<comment type="subcellular location">
    <subcellularLocation>
        <location evidence="1">Membrane</location>
        <topology evidence="1">Multi-pass membrane protein</topology>
    </subcellularLocation>
</comment>
<dbReference type="InterPro" id="IPR043216">
    <property type="entry name" value="PAP-like"/>
</dbReference>
<dbReference type="GO" id="GO:0007165">
    <property type="term" value="P:signal transduction"/>
    <property type="evidence" value="ECO:0007669"/>
    <property type="project" value="TreeGrafter"/>
</dbReference>
<evidence type="ECO:0000256" key="1">
    <source>
        <dbReference type="ARBA" id="ARBA00004141"/>
    </source>
</evidence>
<dbReference type="GO" id="GO:0008195">
    <property type="term" value="F:phosphatidate phosphatase activity"/>
    <property type="evidence" value="ECO:0007669"/>
    <property type="project" value="TreeGrafter"/>
</dbReference>
<evidence type="ECO:0000256" key="5">
    <source>
        <dbReference type="ARBA" id="ARBA00023136"/>
    </source>
</evidence>
<reference evidence="9" key="1">
    <citation type="submission" date="2025-08" db="UniProtKB">
        <authorList>
            <consortium name="Ensembl"/>
        </authorList>
    </citation>
    <scope>IDENTIFICATION</scope>
</reference>
<reference evidence="9" key="2">
    <citation type="submission" date="2025-09" db="UniProtKB">
        <authorList>
            <consortium name="Ensembl"/>
        </authorList>
    </citation>
    <scope>IDENTIFICATION</scope>
</reference>
<dbReference type="Pfam" id="PF01569">
    <property type="entry name" value="PAP2"/>
    <property type="match status" value="1"/>
</dbReference>
<keyword evidence="4 7" id="KW-1133">Transmembrane helix</keyword>
<sequence>RWGIRMGGRGLSQASNGGAAGWSGPPLSTPLSLPAAASIPFLVCEVGLVPPMHRGFYCNDSSIRYPLKRAETVSDTVLISLGILITSVSIALGESYRIHSLHLGSRSFIPNPYVAVLYKEIGAFLFGCTVGQSLTNMAKITVGRLRPHFLAVCRPDLALLNCSRGYVEEYACTVGPSQEKEARKSFYSGHASFAMYSMTYLVFYLQARLTWRGARLLRPLLQFVLLLLALYTGLTRISDYWHHPSDVAVGFLQGALIAYWVVSVSLWLASQPLHTSRPPISHPAVCPGQIILRGWGLCNQPGAEGPKRHCSQGRSCGLPGNSTGNASCFSIRTGNREEIFPHHRTAGLPAKLPSPSMGAQRPSSLPTTPGVLSTAWAQEEV</sequence>
<dbReference type="GO" id="GO:0005886">
    <property type="term" value="C:plasma membrane"/>
    <property type="evidence" value="ECO:0007669"/>
    <property type="project" value="TreeGrafter"/>
</dbReference>
<keyword evidence="10" id="KW-1185">Reference proteome</keyword>
<dbReference type="InterPro" id="IPR000326">
    <property type="entry name" value="PAP2/HPO"/>
</dbReference>
<feature type="compositionally biased region" description="Gly residues" evidence="6">
    <location>
        <begin position="1"/>
        <end position="10"/>
    </location>
</feature>
<dbReference type="SMART" id="SM00014">
    <property type="entry name" value="acidPPc"/>
    <property type="match status" value="1"/>
</dbReference>
<evidence type="ECO:0000313" key="10">
    <source>
        <dbReference type="Proteomes" id="UP000694404"/>
    </source>
</evidence>
<dbReference type="AlphaFoldDB" id="A0A8C0GCF5"/>
<protein>
    <recommendedName>
        <fullName evidence="8">Phosphatidic acid phosphatase type 2/haloperoxidase domain-containing protein</fullName>
    </recommendedName>
</protein>
<proteinExistence type="inferred from homology"/>
<evidence type="ECO:0000259" key="8">
    <source>
        <dbReference type="SMART" id="SM00014"/>
    </source>
</evidence>
<dbReference type="InterPro" id="IPR036938">
    <property type="entry name" value="PAP2/HPO_sf"/>
</dbReference>
<dbReference type="PANTHER" id="PTHR10165">
    <property type="entry name" value="LIPID PHOSPHATE PHOSPHATASE"/>
    <property type="match status" value="1"/>
</dbReference>
<dbReference type="CDD" id="cd03384">
    <property type="entry name" value="PAP2_wunen"/>
    <property type="match status" value="1"/>
</dbReference>
<feature type="transmembrane region" description="Helical" evidence="7">
    <location>
        <begin position="217"/>
        <end position="235"/>
    </location>
</feature>
<accession>A0A8C0GCF5</accession>
<dbReference type="Ensembl" id="ENSCABT00000005603.1">
    <property type="protein sequence ID" value="ENSCABP00000005145.1"/>
    <property type="gene ID" value="ENSCABG00000003705.1"/>
</dbReference>
<name>A0A8C0GCF5_CHEAB</name>
<dbReference type="Proteomes" id="UP000694404">
    <property type="component" value="Unplaced"/>
</dbReference>
<feature type="compositionally biased region" description="Polar residues" evidence="6">
    <location>
        <begin position="361"/>
        <end position="371"/>
    </location>
</feature>